<reference evidence="3" key="1">
    <citation type="submission" date="2020-06" db="EMBL/GenBank/DDBJ databases">
        <title>Legume-microbial interactions unlock mineral nutrients during tropical forest succession.</title>
        <authorList>
            <person name="Epihov D.Z."/>
        </authorList>
    </citation>
    <scope>NUCLEOTIDE SEQUENCE [LARGE SCALE GENOMIC DNA]</scope>
    <source>
        <strain evidence="3">Pan2503</strain>
    </source>
</reference>
<dbReference type="CDD" id="cd05828">
    <property type="entry name" value="Sortase_D_1"/>
    <property type="match status" value="1"/>
</dbReference>
<evidence type="ECO:0000256" key="2">
    <source>
        <dbReference type="SAM" id="SignalP"/>
    </source>
</evidence>
<dbReference type="InterPro" id="IPR023365">
    <property type="entry name" value="Sortase_dom-sf"/>
</dbReference>
<proteinExistence type="predicted"/>
<sequence>MKPLRIFIALVLFAGASLTARAMYLHAKADLASVLIHRAWGKTVVDGRPHPPWPWADTYPVARLRIPRLGYDEVVLEGATPRTLAFGPARLFSGAGLGEPGNVELAGHRTSWFRPLENLDARDEIQVQWFDARKRELRERTYTVDDIRIVTPEEVTSLVPASDDSLTLITCYPFGHHPRSPQRFVVIASPAGPSRLAEPSRVAKGAQL</sequence>
<dbReference type="GO" id="GO:0016787">
    <property type="term" value="F:hydrolase activity"/>
    <property type="evidence" value="ECO:0007669"/>
    <property type="project" value="UniProtKB-KW"/>
</dbReference>
<protein>
    <submittedName>
        <fullName evidence="3">Class GN sortase</fullName>
        <ecNumber evidence="3">3.4.22.-</ecNumber>
    </submittedName>
</protein>
<keyword evidence="4" id="KW-1185">Reference proteome</keyword>
<comment type="caution">
    <text evidence="3">The sequence shown here is derived from an EMBL/GenBank/DDBJ whole genome shotgun (WGS) entry which is preliminary data.</text>
</comment>
<evidence type="ECO:0000313" key="3">
    <source>
        <dbReference type="EMBL" id="MBA0084554.1"/>
    </source>
</evidence>
<dbReference type="Gene3D" id="2.40.260.10">
    <property type="entry name" value="Sortase"/>
    <property type="match status" value="1"/>
</dbReference>
<dbReference type="InterPro" id="IPR022445">
    <property type="entry name" value="Sortase_proteobact_type"/>
</dbReference>
<evidence type="ECO:0000313" key="4">
    <source>
        <dbReference type="Proteomes" id="UP000567293"/>
    </source>
</evidence>
<dbReference type="NCBIfam" id="TIGR01076">
    <property type="entry name" value="sortase_fam"/>
    <property type="match status" value="1"/>
</dbReference>
<keyword evidence="2" id="KW-0732">Signal</keyword>
<feature type="chain" id="PRO_5031087164" evidence="2">
    <location>
        <begin position="23"/>
        <end position="208"/>
    </location>
</feature>
<dbReference type="EC" id="3.4.22.-" evidence="3"/>
<dbReference type="InterPro" id="IPR041999">
    <property type="entry name" value="Sortase_D_1"/>
</dbReference>
<keyword evidence="1 3" id="KW-0378">Hydrolase</keyword>
<name>A0A7V8SW53_9BACT</name>
<dbReference type="Proteomes" id="UP000567293">
    <property type="component" value="Unassembled WGS sequence"/>
</dbReference>
<feature type="signal peptide" evidence="2">
    <location>
        <begin position="1"/>
        <end position="22"/>
    </location>
</feature>
<dbReference type="EMBL" id="JACDQQ010000612">
    <property type="protein sequence ID" value="MBA0084554.1"/>
    <property type="molecule type" value="Genomic_DNA"/>
</dbReference>
<dbReference type="NCBIfam" id="TIGR03784">
    <property type="entry name" value="marine_sortase"/>
    <property type="match status" value="1"/>
</dbReference>
<dbReference type="SUPFAM" id="SSF63817">
    <property type="entry name" value="Sortase"/>
    <property type="match status" value="1"/>
</dbReference>
<evidence type="ECO:0000256" key="1">
    <source>
        <dbReference type="ARBA" id="ARBA00022801"/>
    </source>
</evidence>
<gene>
    <name evidence="3" type="ORF">HRJ53_06135</name>
</gene>
<accession>A0A7V8SW53</accession>
<dbReference type="InterPro" id="IPR005754">
    <property type="entry name" value="Sortase"/>
</dbReference>
<organism evidence="3 4">
    <name type="scientific">Candidatus Acidiferrum panamense</name>
    <dbReference type="NCBI Taxonomy" id="2741543"/>
    <lineage>
        <taxon>Bacteria</taxon>
        <taxon>Pseudomonadati</taxon>
        <taxon>Acidobacteriota</taxon>
        <taxon>Terriglobia</taxon>
        <taxon>Candidatus Acidiferrales</taxon>
        <taxon>Candidatus Acidiferrum</taxon>
    </lineage>
</organism>
<dbReference type="AlphaFoldDB" id="A0A7V8SW53"/>
<dbReference type="Pfam" id="PF04203">
    <property type="entry name" value="Sortase"/>
    <property type="match status" value="1"/>
</dbReference>